<dbReference type="RefSeq" id="WP_005398754.1">
    <property type="nucleotide sequence ID" value="NZ_JH601088.1"/>
</dbReference>
<evidence type="ECO:0000256" key="1">
    <source>
        <dbReference type="SAM" id="Coils"/>
    </source>
</evidence>
<keyword evidence="3" id="KW-1185">Reference proteome</keyword>
<comment type="caution">
    <text evidence="2">The sequence shown here is derived from an EMBL/GenBank/DDBJ whole genome shotgun (WGS) entry which is preliminary data.</text>
</comment>
<dbReference type="PIRSF" id="PIRSF018637">
    <property type="entry name" value="TrmK"/>
    <property type="match status" value="1"/>
</dbReference>
<dbReference type="Proteomes" id="UP000004191">
    <property type="component" value="Unassembled WGS sequence"/>
</dbReference>
<proteinExistence type="predicted"/>
<dbReference type="GeneID" id="96999214"/>
<protein>
    <recommendedName>
        <fullName evidence="4">Methyltransferase domain-containing protein</fullName>
    </recommendedName>
</protein>
<dbReference type="InterPro" id="IPR006901">
    <property type="entry name" value="TrmK"/>
</dbReference>
<organism evidence="2 3">
    <name type="scientific">Helcococcus kunzii ATCC 51366</name>
    <dbReference type="NCBI Taxonomy" id="883114"/>
    <lineage>
        <taxon>Bacteria</taxon>
        <taxon>Bacillati</taxon>
        <taxon>Bacillota</taxon>
        <taxon>Tissierellia</taxon>
        <taxon>Tissierellales</taxon>
        <taxon>Peptoniphilaceae</taxon>
        <taxon>Helcococcus</taxon>
    </lineage>
</organism>
<name>H3NPH8_9FIRM</name>
<feature type="coiled-coil region" evidence="1">
    <location>
        <begin position="216"/>
        <end position="258"/>
    </location>
</feature>
<dbReference type="Pfam" id="PF04816">
    <property type="entry name" value="TrmK"/>
    <property type="match status" value="1"/>
</dbReference>
<keyword evidence="1" id="KW-0175">Coiled coil</keyword>
<dbReference type="eggNOG" id="COG2384">
    <property type="taxonomic scope" value="Bacteria"/>
</dbReference>
<dbReference type="AlphaFoldDB" id="H3NPH8"/>
<dbReference type="EMBL" id="AGEI01000023">
    <property type="protein sequence ID" value="EHR33491.1"/>
    <property type="molecule type" value="Genomic_DNA"/>
</dbReference>
<accession>H3NPH8</accession>
<dbReference type="PANTHER" id="PTHR38451">
    <property type="entry name" value="TRNA (ADENINE(22)-N(1))-METHYLTRANSFERASE"/>
    <property type="match status" value="1"/>
</dbReference>
<dbReference type="SUPFAM" id="SSF53335">
    <property type="entry name" value="S-adenosyl-L-methionine-dependent methyltransferases"/>
    <property type="match status" value="1"/>
</dbReference>
<evidence type="ECO:0000313" key="3">
    <source>
        <dbReference type="Proteomes" id="UP000004191"/>
    </source>
</evidence>
<dbReference type="Gene3D" id="3.40.50.150">
    <property type="entry name" value="Vaccinia Virus protein VP39"/>
    <property type="match status" value="1"/>
</dbReference>
<feature type="non-terminal residue" evidence="2">
    <location>
        <position position="1"/>
    </location>
</feature>
<evidence type="ECO:0008006" key="4">
    <source>
        <dbReference type="Google" id="ProtNLM"/>
    </source>
</evidence>
<dbReference type="PANTHER" id="PTHR38451:SF1">
    <property type="entry name" value="TRNA (ADENINE(22)-N(1))-METHYLTRANSFERASE"/>
    <property type="match status" value="1"/>
</dbReference>
<evidence type="ECO:0000313" key="2">
    <source>
        <dbReference type="EMBL" id="EHR33491.1"/>
    </source>
</evidence>
<dbReference type="STRING" id="883114.HMPREF9709_01239"/>
<sequence>SGGSKAVAFCDTNLNLKETIKIKGREIFPNFMGENMNRLDTIIKYVDANKVVADIGSDHGITAIKVYEEKKPKKVIATDISKDSLQKLIDKLEYSKYDIKTIVTDGIADIDEDMDIIIISGMGGYLIAKILDEGILQAKKSEKLILQPNNSQEYLRTWLHDNGFDIIDEDMCEDDNFIYNIIIAVPDEDGIAEKYENPDYYKYGKFNFEKKYLLFLKSLNKEKQHLSDIYDKIKDKDTDEAEMRKEELLKEIKNIEEILWKLEK</sequence>
<reference evidence="2 3" key="1">
    <citation type="submission" date="2012-01" db="EMBL/GenBank/DDBJ databases">
        <title>The Genome Sequence of Helcococcus kunzii ATCC 51366.</title>
        <authorList>
            <consortium name="The Broad Institute Genome Sequencing Platform"/>
            <person name="Earl A."/>
            <person name="Ward D."/>
            <person name="Feldgarden M."/>
            <person name="Gevers D."/>
            <person name="Huys G."/>
            <person name="Young S.K."/>
            <person name="Zeng Q."/>
            <person name="Gargeya S."/>
            <person name="Fitzgerald M."/>
            <person name="Haas B."/>
            <person name="Abouelleil A."/>
            <person name="Alvarado L."/>
            <person name="Arachchi H.M."/>
            <person name="Berlin A."/>
            <person name="Chapman S.B."/>
            <person name="Gearin G."/>
            <person name="Goldberg J."/>
            <person name="Griggs A."/>
            <person name="Gujja S."/>
            <person name="Hansen M."/>
            <person name="Heiman D."/>
            <person name="Howarth C."/>
            <person name="Larimer J."/>
            <person name="Lui A."/>
            <person name="MacDonald P.J.P."/>
            <person name="McCowen C."/>
            <person name="Montmayeur A."/>
            <person name="Murphy C."/>
            <person name="Neiman D."/>
            <person name="Pearson M."/>
            <person name="Priest M."/>
            <person name="Roberts A."/>
            <person name="Saif S."/>
            <person name="Shea T."/>
            <person name="Sisk P."/>
            <person name="Stolte C."/>
            <person name="Sykes S."/>
            <person name="Wortman J."/>
            <person name="Nusbaum C."/>
            <person name="Birren B."/>
        </authorList>
    </citation>
    <scope>NUCLEOTIDE SEQUENCE [LARGE SCALE GENOMIC DNA]</scope>
    <source>
        <strain evidence="2 3">ATCC 51366</strain>
    </source>
</reference>
<dbReference type="InterPro" id="IPR029063">
    <property type="entry name" value="SAM-dependent_MTases_sf"/>
</dbReference>
<gene>
    <name evidence="2" type="ORF">HMPREF9709_01239</name>
</gene>
<dbReference type="HOGENOM" id="CLU_1051707_0_0_9"/>
<dbReference type="GO" id="GO:0160105">
    <property type="term" value="F:tRNA (adenine(22)-N1)-methyltransferase activity"/>
    <property type="evidence" value="ECO:0007669"/>
    <property type="project" value="InterPro"/>
</dbReference>